<keyword evidence="2" id="KW-1185">Reference proteome</keyword>
<organism evidence="1 2">
    <name type="scientific">Pleuronectes platessa</name>
    <name type="common">European plaice</name>
    <dbReference type="NCBI Taxonomy" id="8262"/>
    <lineage>
        <taxon>Eukaryota</taxon>
        <taxon>Metazoa</taxon>
        <taxon>Chordata</taxon>
        <taxon>Craniata</taxon>
        <taxon>Vertebrata</taxon>
        <taxon>Euteleostomi</taxon>
        <taxon>Actinopterygii</taxon>
        <taxon>Neopterygii</taxon>
        <taxon>Teleostei</taxon>
        <taxon>Neoteleostei</taxon>
        <taxon>Acanthomorphata</taxon>
        <taxon>Carangaria</taxon>
        <taxon>Pleuronectiformes</taxon>
        <taxon>Pleuronectoidei</taxon>
        <taxon>Pleuronectidae</taxon>
        <taxon>Pleuronectes</taxon>
    </lineage>
</organism>
<reference evidence="1" key="1">
    <citation type="submission" date="2020-03" db="EMBL/GenBank/DDBJ databases">
        <authorList>
            <person name="Weist P."/>
        </authorList>
    </citation>
    <scope>NUCLEOTIDE SEQUENCE</scope>
</reference>
<comment type="caution">
    <text evidence="1">The sequence shown here is derived from an EMBL/GenBank/DDBJ whole genome shotgun (WGS) entry which is preliminary data.</text>
</comment>
<dbReference type="EMBL" id="CADEAL010000639">
    <property type="protein sequence ID" value="CAB1423174.1"/>
    <property type="molecule type" value="Genomic_DNA"/>
</dbReference>
<dbReference type="Proteomes" id="UP001153269">
    <property type="component" value="Unassembled WGS sequence"/>
</dbReference>
<protein>
    <submittedName>
        <fullName evidence="1">Uncharacterized protein</fullName>
    </submittedName>
</protein>
<dbReference type="AlphaFoldDB" id="A0A9N7U1K2"/>
<evidence type="ECO:0000313" key="1">
    <source>
        <dbReference type="EMBL" id="CAB1423174.1"/>
    </source>
</evidence>
<evidence type="ECO:0000313" key="2">
    <source>
        <dbReference type="Proteomes" id="UP001153269"/>
    </source>
</evidence>
<proteinExistence type="predicted"/>
<accession>A0A9N7U1K2</accession>
<sequence length="105" mass="11688">MNPETSGDTRVVVSPSERLLSRSVPPLDFTSPIKRPSFLFYLSSPGPLKSLHPCFLSFMWTLLAEASSEVSKCSLEFEDRWVRGESSAPRLCAAPPAEREKLANF</sequence>
<name>A0A9N7U1K2_PLEPL</name>
<gene>
    <name evidence="1" type="ORF">PLEPLA_LOCUS11092</name>
</gene>